<dbReference type="GO" id="GO:0016616">
    <property type="term" value="F:oxidoreductase activity, acting on the CH-OH group of donors, NAD or NADP as acceptor"/>
    <property type="evidence" value="ECO:0007669"/>
    <property type="project" value="InterPro"/>
</dbReference>
<evidence type="ECO:0000256" key="1">
    <source>
        <dbReference type="ARBA" id="ARBA00001947"/>
    </source>
</evidence>
<dbReference type="PROSITE" id="PS00059">
    <property type="entry name" value="ADH_ZINC"/>
    <property type="match status" value="1"/>
</dbReference>
<dbReference type="EMBL" id="JARPMG010000001">
    <property type="protein sequence ID" value="KAJ8103682.1"/>
    <property type="molecule type" value="Genomic_DNA"/>
</dbReference>
<feature type="domain" description="Enoyl reductase (ER)" evidence="6">
    <location>
        <begin position="28"/>
        <end position="346"/>
    </location>
</feature>
<dbReference type="Pfam" id="PF00107">
    <property type="entry name" value="ADH_zinc_N"/>
    <property type="match status" value="1"/>
</dbReference>
<dbReference type="FunFam" id="3.40.50.720:FF:000022">
    <property type="entry name" value="Cinnamyl alcohol dehydrogenase"/>
    <property type="match status" value="1"/>
</dbReference>
<reference evidence="7" key="1">
    <citation type="submission" date="2023-03" db="EMBL/GenBank/DDBJ databases">
        <title>Near-Complete genome sequence of Lipomyces tetrasporous NRRL Y-64009, an oleaginous yeast capable of growing on lignocellulosic hydrolysates.</title>
        <authorList>
            <consortium name="Lawrence Berkeley National Laboratory"/>
            <person name="Jagtap S.S."/>
            <person name="Liu J.-J."/>
            <person name="Walukiewicz H.E."/>
            <person name="Pangilinan J."/>
            <person name="Lipzen A."/>
            <person name="Ahrendt S."/>
            <person name="Koriabine M."/>
            <person name="Cobaugh K."/>
            <person name="Salamov A."/>
            <person name="Yoshinaga Y."/>
            <person name="Ng V."/>
            <person name="Daum C."/>
            <person name="Grigoriev I.V."/>
            <person name="Slininger P.J."/>
            <person name="Dien B.S."/>
            <person name="Jin Y.-S."/>
            <person name="Rao C.V."/>
        </authorList>
    </citation>
    <scope>NUCLEOTIDE SEQUENCE</scope>
    <source>
        <strain evidence="7">NRRL Y-64009</strain>
    </source>
</reference>
<dbReference type="GeneID" id="80885601"/>
<comment type="cofactor">
    <cofactor evidence="1 5">
        <name>Zn(2+)</name>
        <dbReference type="ChEBI" id="CHEBI:29105"/>
    </cofactor>
</comment>
<evidence type="ECO:0000313" key="7">
    <source>
        <dbReference type="EMBL" id="KAJ8103682.1"/>
    </source>
</evidence>
<keyword evidence="8" id="KW-1185">Reference proteome</keyword>
<dbReference type="RefSeq" id="XP_056047132.1">
    <property type="nucleotide sequence ID" value="XM_056190435.1"/>
</dbReference>
<dbReference type="AlphaFoldDB" id="A0AAD7R0X2"/>
<dbReference type="Gene3D" id="3.40.50.720">
    <property type="entry name" value="NAD(P)-binding Rossmann-like Domain"/>
    <property type="match status" value="1"/>
</dbReference>
<dbReference type="SUPFAM" id="SSF50129">
    <property type="entry name" value="GroES-like"/>
    <property type="match status" value="1"/>
</dbReference>
<evidence type="ECO:0000313" key="8">
    <source>
        <dbReference type="Proteomes" id="UP001217417"/>
    </source>
</evidence>
<organism evidence="7 8">
    <name type="scientific">Lipomyces tetrasporus</name>
    <dbReference type="NCBI Taxonomy" id="54092"/>
    <lineage>
        <taxon>Eukaryota</taxon>
        <taxon>Fungi</taxon>
        <taxon>Dikarya</taxon>
        <taxon>Ascomycota</taxon>
        <taxon>Saccharomycotina</taxon>
        <taxon>Lipomycetes</taxon>
        <taxon>Lipomycetales</taxon>
        <taxon>Lipomycetaceae</taxon>
        <taxon>Lipomyces</taxon>
    </lineage>
</organism>
<dbReference type="InterPro" id="IPR036291">
    <property type="entry name" value="NAD(P)-bd_dom_sf"/>
</dbReference>
<dbReference type="CDD" id="cd05283">
    <property type="entry name" value="CAD1"/>
    <property type="match status" value="1"/>
</dbReference>
<keyword evidence="4" id="KW-0560">Oxidoreductase</keyword>
<dbReference type="InterPro" id="IPR011032">
    <property type="entry name" value="GroES-like_sf"/>
</dbReference>
<comment type="caution">
    <text evidence="7">The sequence shown here is derived from an EMBL/GenBank/DDBJ whole genome shotgun (WGS) entry which is preliminary data.</text>
</comment>
<accession>A0AAD7R0X2</accession>
<dbReference type="GO" id="GO:0008270">
    <property type="term" value="F:zinc ion binding"/>
    <property type="evidence" value="ECO:0007669"/>
    <property type="project" value="InterPro"/>
</dbReference>
<sequence>MCNHNHLRFSQLNLLVRDMAKTFTVFRGSSSGAIVRDKTTRDLGPNDVFIQLTHSGLCGTDEHYLRSGIVLGHEGIGVVKELGSAVKDFQVGDRVGFGWVHSTCGYCENCLTGKDVFCVNKTEFGTHDQDLGSFGSHVVWDAGTLYKIPEGLESAHAAPLMCAGATVWGALSQYGLKPTDRVGVVGIGGLGHLAIQMAAKMGCEVVVFSSSESKKEEALRLGASGFHILIPGAHLTGIKKINQMLICGSGQPDYEQLLGLMATGGTIYGITVSFGLTGVPMLALLTKGVRIQGTAEAPRAAIKKMLDFCVRHNIRPVIMTWPMNQNGIEDAMRTLRAGDMRYRGVLQVE</sequence>
<name>A0AAD7R0X2_9ASCO</name>
<keyword evidence="2 5" id="KW-0479">Metal-binding</keyword>
<evidence type="ECO:0000256" key="5">
    <source>
        <dbReference type="RuleBase" id="RU361277"/>
    </source>
</evidence>
<dbReference type="InterPro" id="IPR029752">
    <property type="entry name" value="D-isomer_DH_CS1"/>
</dbReference>
<dbReference type="PANTHER" id="PTHR42683">
    <property type="entry name" value="ALDEHYDE REDUCTASE"/>
    <property type="match status" value="1"/>
</dbReference>
<dbReference type="Proteomes" id="UP001217417">
    <property type="component" value="Unassembled WGS sequence"/>
</dbReference>
<evidence type="ECO:0000256" key="2">
    <source>
        <dbReference type="ARBA" id="ARBA00022723"/>
    </source>
</evidence>
<keyword evidence="3 5" id="KW-0862">Zinc</keyword>
<comment type="similarity">
    <text evidence="5">Belongs to the zinc-containing alcohol dehydrogenase family.</text>
</comment>
<dbReference type="InterPro" id="IPR013154">
    <property type="entry name" value="ADH-like_N"/>
</dbReference>
<dbReference type="PROSITE" id="PS00065">
    <property type="entry name" value="D_2_HYDROXYACID_DH_1"/>
    <property type="match status" value="1"/>
</dbReference>
<dbReference type="InterPro" id="IPR013149">
    <property type="entry name" value="ADH-like_C"/>
</dbReference>
<dbReference type="Pfam" id="PF08240">
    <property type="entry name" value="ADH_N"/>
    <property type="match status" value="1"/>
</dbReference>
<gene>
    <name evidence="7" type="ORF">POJ06DRAFT_293518</name>
</gene>
<evidence type="ECO:0000259" key="6">
    <source>
        <dbReference type="SMART" id="SM00829"/>
    </source>
</evidence>
<protein>
    <submittedName>
        <fullName evidence="7">NADP-dependent alcohol dehydrogenase C 2</fullName>
    </submittedName>
</protein>
<dbReference type="InterPro" id="IPR002328">
    <property type="entry name" value="ADH_Zn_CS"/>
</dbReference>
<dbReference type="SMART" id="SM00829">
    <property type="entry name" value="PKS_ER"/>
    <property type="match status" value="1"/>
</dbReference>
<evidence type="ECO:0000256" key="3">
    <source>
        <dbReference type="ARBA" id="ARBA00022833"/>
    </source>
</evidence>
<dbReference type="SUPFAM" id="SSF51735">
    <property type="entry name" value="NAD(P)-binding Rossmann-fold domains"/>
    <property type="match status" value="1"/>
</dbReference>
<evidence type="ECO:0000256" key="4">
    <source>
        <dbReference type="ARBA" id="ARBA00023002"/>
    </source>
</evidence>
<dbReference type="InterPro" id="IPR047109">
    <property type="entry name" value="CAD-like"/>
</dbReference>
<dbReference type="InterPro" id="IPR020843">
    <property type="entry name" value="ER"/>
</dbReference>
<proteinExistence type="inferred from homology"/>
<dbReference type="Gene3D" id="3.90.180.10">
    <property type="entry name" value="Medium-chain alcohol dehydrogenases, catalytic domain"/>
    <property type="match status" value="1"/>
</dbReference>